<dbReference type="EMBL" id="WMBT01000011">
    <property type="protein sequence ID" value="MTE01602.1"/>
    <property type="molecule type" value="Genomic_DNA"/>
</dbReference>
<sequence>MGKDAKFDKDMERHLKELGCLVEQEAVPDRLRELAARLREALLARQAAGRLPDQ</sequence>
<keyword evidence="2" id="KW-1185">Reference proteome</keyword>
<gene>
    <name evidence="1" type="ORF">GIY56_15040</name>
</gene>
<comment type="caution">
    <text evidence="1">The sequence shown here is derived from an EMBL/GenBank/DDBJ whole genome shotgun (WGS) entry which is preliminary data.</text>
</comment>
<evidence type="ECO:0008006" key="3">
    <source>
        <dbReference type="Google" id="ProtNLM"/>
    </source>
</evidence>
<name>A0A6L6HTJ1_9RHOB</name>
<proteinExistence type="predicted"/>
<protein>
    <recommendedName>
        <fullName evidence="3">Anti-sigma factor NepR domain-containing protein</fullName>
    </recommendedName>
</protein>
<evidence type="ECO:0000313" key="2">
    <source>
        <dbReference type="Proteomes" id="UP000481417"/>
    </source>
</evidence>
<evidence type="ECO:0000313" key="1">
    <source>
        <dbReference type="EMBL" id="MTE01602.1"/>
    </source>
</evidence>
<accession>A0A6L6HTJ1</accession>
<organism evidence="1 2">
    <name type="scientific">Paracoccus lichenicola</name>
    <dbReference type="NCBI Taxonomy" id="2665644"/>
    <lineage>
        <taxon>Bacteria</taxon>
        <taxon>Pseudomonadati</taxon>
        <taxon>Pseudomonadota</taxon>
        <taxon>Alphaproteobacteria</taxon>
        <taxon>Rhodobacterales</taxon>
        <taxon>Paracoccaceae</taxon>
        <taxon>Paracoccus</taxon>
    </lineage>
</organism>
<dbReference type="AlphaFoldDB" id="A0A6L6HTJ1"/>
<dbReference type="RefSeq" id="WP_154765681.1">
    <property type="nucleotide sequence ID" value="NZ_WMBT01000011.1"/>
</dbReference>
<reference evidence="1 2" key="1">
    <citation type="submission" date="2019-11" db="EMBL/GenBank/DDBJ databases">
        <authorList>
            <person name="Lang L."/>
        </authorList>
    </citation>
    <scope>NUCLEOTIDE SEQUENCE [LARGE SCALE GENOMIC DNA]</scope>
    <source>
        <strain evidence="1 2">YIM 132242</strain>
    </source>
</reference>
<dbReference type="Proteomes" id="UP000481417">
    <property type="component" value="Unassembled WGS sequence"/>
</dbReference>